<proteinExistence type="predicted"/>
<keyword evidence="2" id="KW-1185">Reference proteome</keyword>
<organism evidence="1 2">
    <name type="scientific">Candidatus Mycoplasma haematobovis</name>
    <dbReference type="NCBI Taxonomy" id="432608"/>
    <lineage>
        <taxon>Bacteria</taxon>
        <taxon>Bacillati</taxon>
        <taxon>Mycoplasmatota</taxon>
        <taxon>Mollicutes</taxon>
        <taxon>Mycoplasmataceae</taxon>
        <taxon>Mycoplasma</taxon>
    </lineage>
</organism>
<evidence type="ECO:0000313" key="2">
    <source>
        <dbReference type="Proteomes" id="UP000077623"/>
    </source>
</evidence>
<gene>
    <name evidence="1" type="ORF">A6V39_01370</name>
</gene>
<sequence>MANLKTAGIIGAGVSGVSVASGLGAHYFLSSPTIEQLLDKKYIILDISDTTDTAKHWNKAWDKYKQENQSAGAGKDSWKLSDWNGHSSASAISTQFRSKCGEYRTSKASDTNDPTYKQFVSFCTRVTNIEDQLKNDGLTPLNNTGNDAKWTANVKKTAELKQLGIDTSASTSINEQTLKEKCASVKTKDKDATDFDTVYDAYKEVCV</sequence>
<comment type="caution">
    <text evidence="1">The sequence shown here is derived from an EMBL/GenBank/DDBJ whole genome shotgun (WGS) entry which is preliminary data.</text>
</comment>
<protein>
    <submittedName>
        <fullName evidence="1">Uncharacterized protein</fullName>
    </submittedName>
</protein>
<reference evidence="2" key="1">
    <citation type="submission" date="2016-04" db="EMBL/GenBank/DDBJ databases">
        <authorList>
            <person name="Quiroz-Castaneda R.E."/>
            <person name="Martinez-Ocampo F."/>
        </authorList>
    </citation>
    <scope>NUCLEOTIDE SEQUENCE [LARGE SCALE GENOMIC DNA]</scope>
    <source>
        <strain evidence="2">INIFAP01</strain>
    </source>
</reference>
<dbReference type="Proteomes" id="UP000077623">
    <property type="component" value="Unassembled WGS sequence"/>
</dbReference>
<dbReference type="EMBL" id="LWUJ01000010">
    <property type="protein sequence ID" value="OAL10704.1"/>
    <property type="molecule type" value="Genomic_DNA"/>
</dbReference>
<dbReference type="RefSeq" id="WP_187149940.1">
    <property type="nucleotide sequence ID" value="NZ_LWUJ01000010.1"/>
</dbReference>
<dbReference type="AlphaFoldDB" id="A0A1A9QEZ2"/>
<name>A0A1A9QEZ2_9MOLU</name>
<accession>A0A1A9QEZ2</accession>
<dbReference type="STRING" id="432608.A6V39_01370"/>
<evidence type="ECO:0000313" key="1">
    <source>
        <dbReference type="EMBL" id="OAL10704.1"/>
    </source>
</evidence>